<dbReference type="Proteomes" id="UP001146120">
    <property type="component" value="Unassembled WGS sequence"/>
</dbReference>
<dbReference type="EMBL" id="DAKRPA010000387">
    <property type="protein sequence ID" value="DAZ92765.1"/>
    <property type="molecule type" value="Genomic_DNA"/>
</dbReference>
<feature type="non-terminal residue" evidence="2">
    <location>
        <position position="1"/>
    </location>
</feature>
<protein>
    <submittedName>
        <fullName evidence="2">Uncharacterized protein</fullName>
    </submittedName>
</protein>
<evidence type="ECO:0000256" key="1">
    <source>
        <dbReference type="SAM" id="MobiDB-lite"/>
    </source>
</evidence>
<sequence>ITSTSDRVITQLRARLHHVRAKTSNATQRARLVAAIAVPKITYVARHAWPTARVVRKLQRFVNRFVWTGSLSLNAARTKCGDGNQPSNTLDGRLSL</sequence>
<evidence type="ECO:0000313" key="3">
    <source>
        <dbReference type="Proteomes" id="UP001146120"/>
    </source>
</evidence>
<gene>
    <name evidence="2" type="ORF">N0F65_007960</name>
</gene>
<accession>A0AAV2YB71</accession>
<comment type="caution">
    <text evidence="2">The sequence shown here is derived from an EMBL/GenBank/DDBJ whole genome shotgun (WGS) entry which is preliminary data.</text>
</comment>
<organism evidence="2 3">
    <name type="scientific">Lagenidium giganteum</name>
    <dbReference type="NCBI Taxonomy" id="4803"/>
    <lineage>
        <taxon>Eukaryota</taxon>
        <taxon>Sar</taxon>
        <taxon>Stramenopiles</taxon>
        <taxon>Oomycota</taxon>
        <taxon>Peronosporomycetes</taxon>
        <taxon>Pythiales</taxon>
        <taxon>Pythiaceae</taxon>
    </lineage>
</organism>
<reference evidence="2" key="1">
    <citation type="submission" date="2022-11" db="EMBL/GenBank/DDBJ databases">
        <authorList>
            <person name="Morgan W.R."/>
            <person name="Tartar A."/>
        </authorList>
    </citation>
    <scope>NUCLEOTIDE SEQUENCE</scope>
    <source>
        <strain evidence="2">ARSEF 373</strain>
    </source>
</reference>
<feature type="region of interest" description="Disordered" evidence="1">
    <location>
        <begin position="77"/>
        <end position="96"/>
    </location>
</feature>
<evidence type="ECO:0000313" key="2">
    <source>
        <dbReference type="EMBL" id="DAZ92765.1"/>
    </source>
</evidence>
<keyword evidence="3" id="KW-1185">Reference proteome</keyword>
<name>A0AAV2YB71_9STRA</name>
<reference evidence="2" key="2">
    <citation type="journal article" date="2023" name="Microbiol Resour">
        <title>Decontamination and Annotation of the Draft Genome Sequence of the Oomycete Lagenidium giganteum ARSEF 373.</title>
        <authorList>
            <person name="Morgan W.R."/>
            <person name="Tartar A."/>
        </authorList>
    </citation>
    <scope>NUCLEOTIDE SEQUENCE</scope>
    <source>
        <strain evidence="2">ARSEF 373</strain>
    </source>
</reference>
<dbReference type="AlphaFoldDB" id="A0AAV2YB71"/>
<proteinExistence type="predicted"/>